<name>A0A9P1IQY7_9PELO</name>
<proteinExistence type="predicted"/>
<keyword evidence="1" id="KW-0812">Transmembrane</keyword>
<protein>
    <submittedName>
        <fullName evidence="2">Uncharacterized protein</fullName>
    </submittedName>
</protein>
<dbReference type="Proteomes" id="UP001152747">
    <property type="component" value="Unassembled WGS sequence"/>
</dbReference>
<organism evidence="2 3">
    <name type="scientific">Caenorhabditis angaria</name>
    <dbReference type="NCBI Taxonomy" id="860376"/>
    <lineage>
        <taxon>Eukaryota</taxon>
        <taxon>Metazoa</taxon>
        <taxon>Ecdysozoa</taxon>
        <taxon>Nematoda</taxon>
        <taxon>Chromadorea</taxon>
        <taxon>Rhabditida</taxon>
        <taxon>Rhabditina</taxon>
        <taxon>Rhabditomorpha</taxon>
        <taxon>Rhabditoidea</taxon>
        <taxon>Rhabditidae</taxon>
        <taxon>Peloderinae</taxon>
        <taxon>Caenorhabditis</taxon>
    </lineage>
</organism>
<dbReference type="EMBL" id="CANHGI010000004">
    <property type="protein sequence ID" value="CAI5449685.1"/>
    <property type="molecule type" value="Genomic_DNA"/>
</dbReference>
<accession>A0A9P1IQY7</accession>
<sequence>MRVFKNSSFLLSTNCVRNASEDLKSKVKAHETVCAIQVSRKAGSEVKTTRGFVCNVTSFAVMIDHFLWKTFFSSSPTLITEALLRMDKINQNYQKHEEFHEKHGADGDEISSYTSWILLFSTYIIFFILTMLQFNFNNDGIMY</sequence>
<keyword evidence="3" id="KW-1185">Reference proteome</keyword>
<evidence type="ECO:0000256" key="1">
    <source>
        <dbReference type="SAM" id="Phobius"/>
    </source>
</evidence>
<reference evidence="2" key="1">
    <citation type="submission" date="2022-11" db="EMBL/GenBank/DDBJ databases">
        <authorList>
            <person name="Kikuchi T."/>
        </authorList>
    </citation>
    <scope>NUCLEOTIDE SEQUENCE</scope>
    <source>
        <strain evidence="2">PS1010</strain>
    </source>
</reference>
<gene>
    <name evidence="2" type="ORF">CAMP_LOCUS12322</name>
</gene>
<comment type="caution">
    <text evidence="2">The sequence shown here is derived from an EMBL/GenBank/DDBJ whole genome shotgun (WGS) entry which is preliminary data.</text>
</comment>
<evidence type="ECO:0000313" key="3">
    <source>
        <dbReference type="Proteomes" id="UP001152747"/>
    </source>
</evidence>
<feature type="transmembrane region" description="Helical" evidence="1">
    <location>
        <begin position="116"/>
        <end position="136"/>
    </location>
</feature>
<dbReference type="AlphaFoldDB" id="A0A9P1IQY7"/>
<keyword evidence="1" id="KW-1133">Transmembrane helix</keyword>
<keyword evidence="1" id="KW-0472">Membrane</keyword>
<evidence type="ECO:0000313" key="2">
    <source>
        <dbReference type="EMBL" id="CAI5449685.1"/>
    </source>
</evidence>